<reference evidence="1 2" key="1">
    <citation type="submission" date="2019-09" db="EMBL/GenBank/DDBJ databases">
        <title>Draft genome of the ectomycorrhizal ascomycete Sphaerosporella brunnea.</title>
        <authorList>
            <consortium name="DOE Joint Genome Institute"/>
            <person name="Benucci G.M."/>
            <person name="Marozzi G."/>
            <person name="Antonielli L."/>
            <person name="Sanchez S."/>
            <person name="Marco P."/>
            <person name="Wang X."/>
            <person name="Falini L.B."/>
            <person name="Barry K."/>
            <person name="Haridas S."/>
            <person name="Lipzen A."/>
            <person name="Labutti K."/>
            <person name="Grigoriev I.V."/>
            <person name="Murat C."/>
            <person name="Martin F."/>
            <person name="Albertini E."/>
            <person name="Donnini D."/>
            <person name="Bonito G."/>
        </authorList>
    </citation>
    <scope>NUCLEOTIDE SEQUENCE [LARGE SCALE GENOMIC DNA]</scope>
    <source>
        <strain evidence="1 2">Sb_GMNB300</strain>
    </source>
</reference>
<dbReference type="AlphaFoldDB" id="A0A5J5F641"/>
<dbReference type="Proteomes" id="UP000326924">
    <property type="component" value="Unassembled WGS sequence"/>
</dbReference>
<dbReference type="InParanoid" id="A0A5J5F641"/>
<accession>A0A5J5F641</accession>
<gene>
    <name evidence="1" type="ORF">FN846DRAFT_887528</name>
</gene>
<organism evidence="1 2">
    <name type="scientific">Sphaerosporella brunnea</name>
    <dbReference type="NCBI Taxonomy" id="1250544"/>
    <lineage>
        <taxon>Eukaryota</taxon>
        <taxon>Fungi</taxon>
        <taxon>Dikarya</taxon>
        <taxon>Ascomycota</taxon>
        <taxon>Pezizomycotina</taxon>
        <taxon>Pezizomycetes</taxon>
        <taxon>Pezizales</taxon>
        <taxon>Pyronemataceae</taxon>
        <taxon>Sphaerosporella</taxon>
    </lineage>
</organism>
<protein>
    <submittedName>
        <fullName evidence="1">Uncharacterized protein</fullName>
    </submittedName>
</protein>
<comment type="caution">
    <text evidence="1">The sequence shown here is derived from an EMBL/GenBank/DDBJ whole genome shotgun (WGS) entry which is preliminary data.</text>
</comment>
<sequence>MQAPTGESEQAPWLVRRLWEQDASSRAADRGCKIRDANKYLRYKVVPLHRKGNKSAPYSLLPALPTSLRVTIGFNPTRVVTPPAIRPPPQCHVLVAAPHIKGLQPLHCLQGVRMHGMSVRGQNALELGEETLCLLQFQVSHAALHASPAVIDRMGQTRGLELGFHRTLVVTVKARWDLSTGAARWSFSNTLADILPVYEQRAMLSLPPRLCACT</sequence>
<evidence type="ECO:0000313" key="2">
    <source>
        <dbReference type="Proteomes" id="UP000326924"/>
    </source>
</evidence>
<dbReference type="EMBL" id="VXIS01000030">
    <property type="protein sequence ID" value="KAA8911938.1"/>
    <property type="molecule type" value="Genomic_DNA"/>
</dbReference>
<proteinExistence type="predicted"/>
<name>A0A5J5F641_9PEZI</name>
<evidence type="ECO:0000313" key="1">
    <source>
        <dbReference type="EMBL" id="KAA8911938.1"/>
    </source>
</evidence>
<keyword evidence="2" id="KW-1185">Reference proteome</keyword>